<dbReference type="Gene3D" id="2.120.10.30">
    <property type="entry name" value="TolB, C-terminal domain"/>
    <property type="match status" value="1"/>
</dbReference>
<accession>A0A4R2HQW8</accession>
<dbReference type="Proteomes" id="UP000294508">
    <property type="component" value="Unassembled WGS sequence"/>
</dbReference>
<evidence type="ECO:0000256" key="1">
    <source>
        <dbReference type="SAM" id="SignalP"/>
    </source>
</evidence>
<dbReference type="SUPFAM" id="SSF63829">
    <property type="entry name" value="Calcium-dependent phosphotriesterase"/>
    <property type="match status" value="1"/>
</dbReference>
<keyword evidence="1" id="KW-0732">Signal</keyword>
<evidence type="ECO:0000313" key="3">
    <source>
        <dbReference type="Proteomes" id="UP000294508"/>
    </source>
</evidence>
<protein>
    <submittedName>
        <fullName evidence="2">Sugar lactone lactonase YvrE</fullName>
    </submittedName>
</protein>
<dbReference type="EMBL" id="SLWN01000003">
    <property type="protein sequence ID" value="TCO33467.1"/>
    <property type="molecule type" value="Genomic_DNA"/>
</dbReference>
<organism evidence="2 3">
    <name type="scientific">Kribbella steppae</name>
    <dbReference type="NCBI Taxonomy" id="2512223"/>
    <lineage>
        <taxon>Bacteria</taxon>
        <taxon>Bacillati</taxon>
        <taxon>Actinomycetota</taxon>
        <taxon>Actinomycetes</taxon>
        <taxon>Propionibacteriales</taxon>
        <taxon>Kribbellaceae</taxon>
        <taxon>Kribbella</taxon>
    </lineage>
</organism>
<dbReference type="RefSeq" id="WP_132208919.1">
    <property type="nucleotide sequence ID" value="NZ_SLWN01000003.1"/>
</dbReference>
<reference evidence="2 3" key="1">
    <citation type="journal article" date="2015" name="Stand. Genomic Sci.">
        <title>Genomic Encyclopedia of Bacterial and Archaeal Type Strains, Phase III: the genomes of soil and plant-associated and newly described type strains.</title>
        <authorList>
            <person name="Whitman W.B."/>
            <person name="Woyke T."/>
            <person name="Klenk H.P."/>
            <person name="Zhou Y."/>
            <person name="Lilburn T.G."/>
            <person name="Beck B.J."/>
            <person name="De Vos P."/>
            <person name="Vandamme P."/>
            <person name="Eisen J.A."/>
            <person name="Garrity G."/>
            <person name="Hugenholtz P."/>
            <person name="Kyrpides N.C."/>
        </authorList>
    </citation>
    <scope>NUCLEOTIDE SEQUENCE [LARGE SCALE GENOMIC DNA]</scope>
    <source>
        <strain evidence="2 3">VKM Ac-2572</strain>
    </source>
</reference>
<comment type="caution">
    <text evidence="2">The sequence shown here is derived from an EMBL/GenBank/DDBJ whole genome shotgun (WGS) entry which is preliminary data.</text>
</comment>
<keyword evidence="3" id="KW-1185">Reference proteome</keyword>
<sequence length="343" mass="35861">MFIRSLTAALGLPALILGLVTTSAAATSSPVAPAPAPGSSTVKHSVDDGLCDPIRFGTAKASAASAFPARFDLPNGFRPEGIAIRGSTAYFGSLADGDIYAASLRTGEGKVISQGPGTPSVGLKIDNRGRLFVAGGPAGNARVVDTRTGKILATYALAADAQTFVNDVVLGRNAAWFTDSQKAVIYKVPFGRHGKLLGQSAVRTIPLTGDYMHQPGFNANGITLTPDRRALIIVQSSTGLLFRVNPWTGVTKQVALSAPMTSGDGLLTIGRTLYVVQNQLNKVAVVTLNRAGTKGSLAREITSSTFDVPTTVAAFGKRLYLPNARFTTTPTPTTPYWVTAVQR</sequence>
<name>A0A4R2HQW8_9ACTN</name>
<evidence type="ECO:0000313" key="2">
    <source>
        <dbReference type="EMBL" id="TCO33467.1"/>
    </source>
</evidence>
<proteinExistence type="predicted"/>
<dbReference type="InterPro" id="IPR011042">
    <property type="entry name" value="6-blade_b-propeller_TolB-like"/>
</dbReference>
<feature type="signal peptide" evidence="1">
    <location>
        <begin position="1"/>
        <end position="25"/>
    </location>
</feature>
<dbReference type="OrthoDB" id="504981at2"/>
<feature type="chain" id="PRO_5020917196" evidence="1">
    <location>
        <begin position="26"/>
        <end position="343"/>
    </location>
</feature>
<dbReference type="AlphaFoldDB" id="A0A4R2HQW8"/>
<gene>
    <name evidence="2" type="ORF">EV652_103468</name>
</gene>